<reference evidence="3 4" key="1">
    <citation type="submission" date="2018-04" db="EMBL/GenBank/DDBJ databases">
        <authorList>
            <person name="Huttner S."/>
            <person name="Dainat J."/>
        </authorList>
    </citation>
    <scope>NUCLEOTIDE SEQUENCE [LARGE SCALE GENOMIC DNA]</scope>
</reference>
<dbReference type="PANTHER" id="PTHR13318">
    <property type="entry name" value="PARTNER OF PAIRED, ISOFORM B-RELATED"/>
    <property type="match status" value="1"/>
</dbReference>
<dbReference type="SMART" id="SM00367">
    <property type="entry name" value="LRR_CC"/>
    <property type="match status" value="11"/>
</dbReference>
<dbReference type="InterPro" id="IPR057207">
    <property type="entry name" value="FBXL15_LRR"/>
</dbReference>
<feature type="region of interest" description="Disordered" evidence="1">
    <location>
        <begin position="18"/>
        <end position="60"/>
    </location>
</feature>
<accession>A0A446BFV4</accession>
<evidence type="ECO:0000313" key="3">
    <source>
        <dbReference type="EMBL" id="SPQ21391.1"/>
    </source>
</evidence>
<name>A0A446BFV4_9PEZI</name>
<feature type="compositionally biased region" description="Basic and acidic residues" evidence="1">
    <location>
        <begin position="28"/>
        <end position="38"/>
    </location>
</feature>
<dbReference type="InterPro" id="IPR006553">
    <property type="entry name" value="Leu-rich_rpt_Cys-con_subtyp"/>
</dbReference>
<dbReference type="GO" id="GO:0031146">
    <property type="term" value="P:SCF-dependent proteasomal ubiquitin-dependent protein catabolic process"/>
    <property type="evidence" value="ECO:0007669"/>
    <property type="project" value="TreeGrafter"/>
</dbReference>
<feature type="compositionally biased region" description="Pro residues" evidence="1">
    <location>
        <begin position="817"/>
        <end position="826"/>
    </location>
</feature>
<feature type="compositionally biased region" description="Pro residues" evidence="1">
    <location>
        <begin position="925"/>
        <end position="934"/>
    </location>
</feature>
<dbReference type="Pfam" id="PF25372">
    <property type="entry name" value="DUF7885"/>
    <property type="match status" value="1"/>
</dbReference>
<dbReference type="Proteomes" id="UP000289323">
    <property type="component" value="Unassembled WGS sequence"/>
</dbReference>
<feature type="region of interest" description="Disordered" evidence="1">
    <location>
        <begin position="615"/>
        <end position="735"/>
    </location>
</feature>
<evidence type="ECO:0000259" key="2">
    <source>
        <dbReference type="PROSITE" id="PS50181"/>
    </source>
</evidence>
<feature type="compositionally biased region" description="Low complexity" evidence="1">
    <location>
        <begin position="1140"/>
        <end position="1151"/>
    </location>
</feature>
<feature type="region of interest" description="Disordered" evidence="1">
    <location>
        <begin position="1256"/>
        <end position="1298"/>
    </location>
</feature>
<evidence type="ECO:0000256" key="1">
    <source>
        <dbReference type="SAM" id="MobiDB-lite"/>
    </source>
</evidence>
<feature type="compositionally biased region" description="Polar residues" evidence="1">
    <location>
        <begin position="1286"/>
        <end position="1298"/>
    </location>
</feature>
<dbReference type="SUPFAM" id="SSF52047">
    <property type="entry name" value="RNI-like"/>
    <property type="match status" value="2"/>
</dbReference>
<feature type="compositionally biased region" description="Low complexity" evidence="1">
    <location>
        <begin position="645"/>
        <end position="654"/>
    </location>
</feature>
<feature type="compositionally biased region" description="Pro residues" evidence="1">
    <location>
        <begin position="871"/>
        <end position="880"/>
    </location>
</feature>
<feature type="compositionally biased region" description="Acidic residues" evidence="1">
    <location>
        <begin position="620"/>
        <end position="639"/>
    </location>
</feature>
<dbReference type="PROSITE" id="PS50181">
    <property type="entry name" value="FBOX"/>
    <property type="match status" value="1"/>
</dbReference>
<organism evidence="3 4">
    <name type="scientific">Thermothielavioides terrestris</name>
    <dbReference type="NCBI Taxonomy" id="2587410"/>
    <lineage>
        <taxon>Eukaryota</taxon>
        <taxon>Fungi</taxon>
        <taxon>Dikarya</taxon>
        <taxon>Ascomycota</taxon>
        <taxon>Pezizomycotina</taxon>
        <taxon>Sordariomycetes</taxon>
        <taxon>Sordariomycetidae</taxon>
        <taxon>Sordariales</taxon>
        <taxon>Chaetomiaceae</taxon>
        <taxon>Thermothielavioides</taxon>
    </lineage>
</organism>
<dbReference type="Pfam" id="PF12937">
    <property type="entry name" value="F-box-like"/>
    <property type="match status" value="1"/>
</dbReference>
<proteinExistence type="predicted"/>
<gene>
    <name evidence="3" type="ORF">TT172_LOCUS3810</name>
</gene>
<dbReference type="CDD" id="cd22159">
    <property type="entry name" value="F-box_AtTIR1-like"/>
    <property type="match status" value="1"/>
</dbReference>
<dbReference type="GO" id="GO:0019005">
    <property type="term" value="C:SCF ubiquitin ligase complex"/>
    <property type="evidence" value="ECO:0007669"/>
    <property type="project" value="TreeGrafter"/>
</dbReference>
<dbReference type="Gene3D" id="3.80.10.10">
    <property type="entry name" value="Ribonuclease Inhibitor"/>
    <property type="match status" value="3"/>
</dbReference>
<dbReference type="EMBL" id="OUUZ01000008">
    <property type="protein sequence ID" value="SPQ21391.1"/>
    <property type="molecule type" value="Genomic_DNA"/>
</dbReference>
<feature type="compositionally biased region" description="Pro residues" evidence="1">
    <location>
        <begin position="760"/>
        <end position="770"/>
    </location>
</feature>
<feature type="compositionally biased region" description="Polar residues" evidence="1">
    <location>
        <begin position="708"/>
        <end position="720"/>
    </location>
</feature>
<protein>
    <submittedName>
        <fullName evidence="3">14254387-9d11-4049-9ed8-9450b2cafc75</fullName>
    </submittedName>
</protein>
<evidence type="ECO:0000313" key="4">
    <source>
        <dbReference type="Proteomes" id="UP000289323"/>
    </source>
</evidence>
<feature type="compositionally biased region" description="Polar residues" evidence="1">
    <location>
        <begin position="1197"/>
        <end position="1214"/>
    </location>
</feature>
<dbReference type="InterPro" id="IPR036047">
    <property type="entry name" value="F-box-like_dom_sf"/>
</dbReference>
<dbReference type="InterPro" id="IPR032675">
    <property type="entry name" value="LRR_dom_sf"/>
</dbReference>
<feature type="domain" description="F-box" evidence="2">
    <location>
        <begin position="83"/>
        <end position="129"/>
    </location>
</feature>
<sequence>MRQGASFDLVALDRTARSVLDDADAEAEPARRAQHDSRSTSSTSSPAPPENEESDFFVAGNDSQSSLGVPNLQDMQVADDACLSPFNRLPNEILIAIFARLSSPADLLRIMKVCKRWARNAVEILWHRPSCTTWEKHERICRTLALEHPYFSYRDFVKRLNLSALAAKVNDGSVMPLAACTRVERLTLTGCSNLTDLGLIALVSNNSHLYSLDVSLGSSSSSSSEVVFHDHITEASIDAISANCPRLQGLNVSGCHRIANESFIQLAHSCRYIKRLKLNNCPQLSDDAVLAFAEHCPNILELDLNQCRQLTNEPVTALFTKARALREFRLAGCDLIDDAAFLSLPPGRRFEHLRILDLSSCTRLTDRAVEKITEAAPRLRNLVLQKCRNLTDASVYAISRLGKNLHYLHLGHCSLITDEAVKHLVSSCNRMRYIDLGCCTRLTDDSVTKLAALPKLKRIGLVKCASITDASVIALANANRRPRLRKDSFGNMIPGEYSSSQSCLERVHLSYCTNLTQESIIRLLNSCPRLTHLSLTGVQAFLRDDLEDFSRDAPPEFTEHQRSVFCVFSGQGVVGLRRHLNQLRQAQLPPRDGPHADETIFPDMPVATAGFSHLQTNEGGFDDPEADAIDEDDGLEDGSEMVIDPQPLLNNQNPAIPPPPPTQSMPQDSEPVSPTNPIPYVSGHPPYIPHRVVPPTTQPPTLQAPQPEASTSQESASANPNDPFAYEYSPVSPDDPFAYVSGHPPYIPRRVPIPDKLVPLPAPPAQPPSAPRATSPEHEQGDDDLAVSPTDPFAYVSGHPPYIPRRVPIPDKIVPLPALPEQPPPESQAASSAQDVEDDDPVSPDDPFAYVSGHPPYVPRRIPIPDKIVPLPKPPEQPPPESREPPEPQEEDDLAVSPTDPFAYVSGHPPYIPRRVPIPDKIVPLPKPPEQPPPESREPPEPQEEDDLAVSPTDPFAYVSGHPPYIPRRVPIPDKIVPLPKPPASPEPKESPESQEEDDLTVSPTDPFAYVSGHPPYIPRRVPIPDKIVPLPKPPTSPEPKESPESQEEDDLTVSPTDPFAYVSGHPPYIPRRVPIPDKIVPLRTSTPPAQPHPAEQASQQQEDDDLTVSPDDPFAYVSGHPPYIPRRVPIPDKIVPLRTSTPPSQESSTPRATSPQQKDDDLTVSPTDPFAYVSGHPPYIPRRVPIPEKIVPLRRSTPSPQESSAAQAKSSPQGDEDLTVSPTDPFAYVSGHPPYVPRRVPMPANAVPRAAQSNVVRLNMPIPPRRGAAAGQQGSNHRGDAASEGASSQPGTESNLQ</sequence>
<feature type="region of interest" description="Disordered" evidence="1">
    <location>
        <begin position="748"/>
        <end position="1243"/>
    </location>
</feature>
<dbReference type="InterPro" id="IPR001810">
    <property type="entry name" value="F-box_dom"/>
</dbReference>
<dbReference type="SUPFAM" id="SSF81383">
    <property type="entry name" value="F-box domain"/>
    <property type="match status" value="1"/>
</dbReference>